<protein>
    <submittedName>
        <fullName evidence="2">Predicted outer membrane lipoprotein</fullName>
    </submittedName>
</protein>
<evidence type="ECO:0000313" key="3">
    <source>
        <dbReference type="Proteomes" id="UP000250242"/>
    </source>
</evidence>
<sequence length="44" mass="5033">MWYLTWMLGTSLACGIAVAVGLWYELHEDKMDDPMLASSLDKRN</sequence>
<proteinExistence type="predicted"/>
<dbReference type="InterPro" id="IPR012994">
    <property type="entry name" value="YbgT_YccB"/>
</dbReference>
<dbReference type="NCBIfam" id="TIGR02106">
    <property type="entry name" value="cyd_oper_ybgT"/>
    <property type="match status" value="1"/>
</dbReference>
<keyword evidence="1" id="KW-0812">Transmembrane</keyword>
<keyword evidence="1" id="KW-1133">Transmembrane helix</keyword>
<keyword evidence="2" id="KW-0449">Lipoprotein</keyword>
<dbReference type="Pfam" id="PF08173">
    <property type="entry name" value="YbgT_YccB"/>
    <property type="match status" value="1"/>
</dbReference>
<gene>
    <name evidence="2" type="ORF">NCTC11009_00999</name>
</gene>
<feature type="transmembrane region" description="Helical" evidence="1">
    <location>
        <begin position="6"/>
        <end position="26"/>
    </location>
</feature>
<accession>A0A2X1UKT2</accession>
<dbReference type="Proteomes" id="UP000250242">
    <property type="component" value="Unassembled WGS sequence"/>
</dbReference>
<dbReference type="RefSeq" id="WP_070471125.1">
    <property type="nucleotide sequence ID" value="NZ_CP137240.1"/>
</dbReference>
<name>A0A2X1UKT2_9BURK</name>
<keyword evidence="1" id="KW-0472">Membrane</keyword>
<dbReference type="InterPro" id="IPR011724">
    <property type="entry name" value="Cyd_oper_YbgT"/>
</dbReference>
<dbReference type="AlphaFoldDB" id="A0A2X1UKT2"/>
<reference evidence="2 3" key="1">
    <citation type="submission" date="2018-06" db="EMBL/GenBank/DDBJ databases">
        <authorList>
            <consortium name="Pathogen Informatics"/>
            <person name="Doyle S."/>
        </authorList>
    </citation>
    <scope>NUCLEOTIDE SEQUENCE [LARGE SCALE GENOMIC DNA]</scope>
    <source>
        <strain evidence="2 3">NCTC11009</strain>
    </source>
</reference>
<dbReference type="EMBL" id="UATH01000001">
    <property type="protein sequence ID" value="SPY07786.1"/>
    <property type="molecule type" value="Genomic_DNA"/>
</dbReference>
<evidence type="ECO:0000256" key="1">
    <source>
        <dbReference type="SAM" id="Phobius"/>
    </source>
</evidence>
<evidence type="ECO:0000313" key="2">
    <source>
        <dbReference type="EMBL" id="SPY07786.1"/>
    </source>
</evidence>
<organism evidence="2 3">
    <name type="scientific">Oligella urethralis</name>
    <dbReference type="NCBI Taxonomy" id="90245"/>
    <lineage>
        <taxon>Bacteria</taxon>
        <taxon>Pseudomonadati</taxon>
        <taxon>Pseudomonadota</taxon>
        <taxon>Betaproteobacteria</taxon>
        <taxon>Burkholderiales</taxon>
        <taxon>Alcaligenaceae</taxon>
        <taxon>Oligella</taxon>
    </lineage>
</organism>